<name>A0A7W2YKI1_9GAMM</name>
<dbReference type="AlphaFoldDB" id="A0A7W2YKI1"/>
<sequence>MSGNSEQRRRGQELAADERSAYQQAQAAGARDNPLEAIKKMRLKQLAACRLSSEKEMQLRRHKRDSSDSDEEVAAK</sequence>
<dbReference type="RefSeq" id="WP_182173653.1">
    <property type="nucleotide sequence ID" value="NZ_JACFXU010000015.1"/>
</dbReference>
<feature type="region of interest" description="Disordered" evidence="1">
    <location>
        <begin position="1"/>
        <end position="34"/>
    </location>
</feature>
<feature type="compositionally biased region" description="Basic and acidic residues" evidence="1">
    <location>
        <begin position="1"/>
        <end position="20"/>
    </location>
</feature>
<keyword evidence="3" id="KW-1185">Reference proteome</keyword>
<reference evidence="2 3" key="1">
    <citation type="submission" date="2020-07" db="EMBL/GenBank/DDBJ databases">
        <title>Halieaceae bacterium, F7430, whole genome shotgun sequencing project.</title>
        <authorList>
            <person name="Jiang S."/>
            <person name="Liu Z.W."/>
            <person name="Du Z.J."/>
        </authorList>
    </citation>
    <scope>NUCLEOTIDE SEQUENCE [LARGE SCALE GENOMIC DNA]</scope>
    <source>
        <strain evidence="2 3">F7430</strain>
    </source>
</reference>
<evidence type="ECO:0000256" key="1">
    <source>
        <dbReference type="SAM" id="MobiDB-lite"/>
    </source>
</evidence>
<comment type="caution">
    <text evidence="2">The sequence shown here is derived from an EMBL/GenBank/DDBJ whole genome shotgun (WGS) entry which is preliminary data.</text>
</comment>
<proteinExistence type="predicted"/>
<evidence type="ECO:0000313" key="2">
    <source>
        <dbReference type="EMBL" id="MBA6413734.1"/>
    </source>
</evidence>
<protein>
    <submittedName>
        <fullName evidence="2">Uncharacterized protein</fullName>
    </submittedName>
</protein>
<evidence type="ECO:0000313" key="3">
    <source>
        <dbReference type="Proteomes" id="UP000539350"/>
    </source>
</evidence>
<gene>
    <name evidence="2" type="ORF">H2508_11495</name>
</gene>
<organism evidence="2 3">
    <name type="scientific">Sediminihaliea albiluteola</name>
    <dbReference type="NCBI Taxonomy" id="2758564"/>
    <lineage>
        <taxon>Bacteria</taxon>
        <taxon>Pseudomonadati</taxon>
        <taxon>Pseudomonadota</taxon>
        <taxon>Gammaproteobacteria</taxon>
        <taxon>Cellvibrionales</taxon>
        <taxon>Halieaceae</taxon>
        <taxon>Sediminihaliea</taxon>
    </lineage>
</organism>
<feature type="region of interest" description="Disordered" evidence="1">
    <location>
        <begin position="52"/>
        <end position="76"/>
    </location>
</feature>
<dbReference type="Proteomes" id="UP000539350">
    <property type="component" value="Unassembled WGS sequence"/>
</dbReference>
<accession>A0A7W2YKI1</accession>
<dbReference type="EMBL" id="JACFXU010000015">
    <property type="protein sequence ID" value="MBA6413734.1"/>
    <property type="molecule type" value="Genomic_DNA"/>
</dbReference>